<dbReference type="EMBL" id="UINC01076804">
    <property type="protein sequence ID" value="SVC16315.1"/>
    <property type="molecule type" value="Genomic_DNA"/>
</dbReference>
<reference evidence="1" key="1">
    <citation type="submission" date="2018-05" db="EMBL/GenBank/DDBJ databases">
        <authorList>
            <person name="Lanie J.A."/>
            <person name="Ng W.-L."/>
            <person name="Kazmierczak K.M."/>
            <person name="Andrzejewski T.M."/>
            <person name="Davidsen T.M."/>
            <person name="Wayne K.J."/>
            <person name="Tettelin H."/>
            <person name="Glass J.I."/>
            <person name="Rusch D."/>
            <person name="Podicherti R."/>
            <person name="Tsui H.-C.T."/>
            <person name="Winkler M.E."/>
        </authorList>
    </citation>
    <scope>NUCLEOTIDE SEQUENCE</scope>
</reference>
<name>A0A382JXD2_9ZZZZ</name>
<evidence type="ECO:0000313" key="1">
    <source>
        <dbReference type="EMBL" id="SVC16315.1"/>
    </source>
</evidence>
<dbReference type="AlphaFoldDB" id="A0A382JXD2"/>
<proteinExistence type="predicted"/>
<sequence length="28" mass="3264">MTKRAVIITGTGFQDEEVVYPYYRLLEA</sequence>
<gene>
    <name evidence="1" type="ORF">METZ01_LOCUS269169</name>
</gene>
<protein>
    <recommendedName>
        <fullName evidence="2">DJ-1/PfpI domain-containing protein</fullName>
    </recommendedName>
</protein>
<organism evidence="1">
    <name type="scientific">marine metagenome</name>
    <dbReference type="NCBI Taxonomy" id="408172"/>
    <lineage>
        <taxon>unclassified sequences</taxon>
        <taxon>metagenomes</taxon>
        <taxon>ecological metagenomes</taxon>
    </lineage>
</organism>
<accession>A0A382JXD2</accession>
<feature type="non-terminal residue" evidence="1">
    <location>
        <position position="28"/>
    </location>
</feature>
<evidence type="ECO:0008006" key="2">
    <source>
        <dbReference type="Google" id="ProtNLM"/>
    </source>
</evidence>